<dbReference type="Pfam" id="PF00460">
    <property type="entry name" value="Flg_bb_rod"/>
    <property type="match status" value="1"/>
</dbReference>
<comment type="subunit">
    <text evidence="4 6">The basal body constitutes a major portion of the flagellar organelle and consists of five rings (E,L,P,S, and M) mounted on a central rod. The rod consists of about 26 subunits of FlgG in the distal portion, and FlgB, FlgC and FlgF are thought to build up the proximal portion of the rod with about 6 subunits each.</text>
</comment>
<dbReference type="InterPro" id="IPR001444">
    <property type="entry name" value="Flag_bb_rod_N"/>
</dbReference>
<evidence type="ECO:0000259" key="8">
    <source>
        <dbReference type="Pfam" id="PF06429"/>
    </source>
</evidence>
<protein>
    <recommendedName>
        <fullName evidence="5 6">Flagellar basal-body rod protein FlgF</fullName>
    </recommendedName>
</protein>
<name>A0A7W7A8I1_9SPHN</name>
<comment type="subcellular location">
    <subcellularLocation>
        <location evidence="1 6">Bacterial flagellum basal body</location>
    </subcellularLocation>
</comment>
<keyword evidence="10" id="KW-0966">Cell projection</keyword>
<evidence type="ECO:0000256" key="3">
    <source>
        <dbReference type="ARBA" id="ARBA00023143"/>
    </source>
</evidence>
<dbReference type="RefSeq" id="WP_144902777.1">
    <property type="nucleotide sequence ID" value="NZ_JACHOA010000001.1"/>
</dbReference>
<feature type="domain" description="Flagellar hook protein FlgE/F/G-like D1" evidence="9">
    <location>
        <begin position="81"/>
        <end position="146"/>
    </location>
</feature>
<dbReference type="Pfam" id="PF06429">
    <property type="entry name" value="Flg_bbr_C"/>
    <property type="match status" value="1"/>
</dbReference>
<keyword evidence="10" id="KW-0282">Flagellum</keyword>
<gene>
    <name evidence="10" type="ORF">GGR37_000095</name>
</gene>
<dbReference type="EMBL" id="JACHOA010000001">
    <property type="protein sequence ID" value="MBB4611849.1"/>
    <property type="molecule type" value="Genomic_DNA"/>
</dbReference>
<keyword evidence="10" id="KW-0969">Cilium</keyword>
<comment type="caution">
    <text evidence="10">The sequence shown here is derived from an EMBL/GenBank/DDBJ whole genome shotgun (WGS) entry which is preliminary data.</text>
</comment>
<dbReference type="Pfam" id="PF22692">
    <property type="entry name" value="LlgE_F_G_D1"/>
    <property type="match status" value="1"/>
</dbReference>
<evidence type="ECO:0000313" key="11">
    <source>
        <dbReference type="Proteomes" id="UP000538566"/>
    </source>
</evidence>
<dbReference type="InterPro" id="IPR020013">
    <property type="entry name" value="Flagellar_FlgE/F/G"/>
</dbReference>
<evidence type="ECO:0000256" key="5">
    <source>
        <dbReference type="ARBA" id="ARBA00040228"/>
    </source>
</evidence>
<dbReference type="GO" id="GO:0071978">
    <property type="term" value="P:bacterial-type flagellum-dependent swarming motility"/>
    <property type="evidence" value="ECO:0007669"/>
    <property type="project" value="TreeGrafter"/>
</dbReference>
<evidence type="ECO:0000313" key="10">
    <source>
        <dbReference type="EMBL" id="MBB4611849.1"/>
    </source>
</evidence>
<evidence type="ECO:0000256" key="6">
    <source>
        <dbReference type="RuleBase" id="RU362116"/>
    </source>
</evidence>
<reference evidence="10 11" key="1">
    <citation type="submission" date="2020-08" db="EMBL/GenBank/DDBJ databases">
        <title>Genomic Encyclopedia of Type Strains, Phase IV (KMG-IV): sequencing the most valuable type-strain genomes for metagenomic binning, comparative biology and taxonomic classification.</title>
        <authorList>
            <person name="Goeker M."/>
        </authorList>
    </citation>
    <scope>NUCLEOTIDE SEQUENCE [LARGE SCALE GENOMIC DNA]</scope>
    <source>
        <strain evidence="10 11">DSM 17507</strain>
    </source>
</reference>
<dbReference type="PANTHER" id="PTHR30435:SF18">
    <property type="entry name" value="FLAGELLAR BASAL-BODY ROD PROTEIN FLGF"/>
    <property type="match status" value="1"/>
</dbReference>
<dbReference type="NCBIfam" id="NF009280">
    <property type="entry name" value="PRK12640.1"/>
    <property type="match status" value="1"/>
</dbReference>
<organism evidence="10 11">
    <name type="scientific">Novosphingobium taihuense</name>
    <dbReference type="NCBI Taxonomy" id="260085"/>
    <lineage>
        <taxon>Bacteria</taxon>
        <taxon>Pseudomonadati</taxon>
        <taxon>Pseudomonadota</taxon>
        <taxon>Alphaproteobacteria</taxon>
        <taxon>Sphingomonadales</taxon>
        <taxon>Sphingomonadaceae</taxon>
        <taxon>Novosphingobium</taxon>
    </lineage>
</organism>
<evidence type="ECO:0000256" key="1">
    <source>
        <dbReference type="ARBA" id="ARBA00004117"/>
    </source>
</evidence>
<accession>A0A7W7A8I1</accession>
<evidence type="ECO:0000259" key="7">
    <source>
        <dbReference type="Pfam" id="PF00460"/>
    </source>
</evidence>
<evidence type="ECO:0000256" key="4">
    <source>
        <dbReference type="ARBA" id="ARBA00038560"/>
    </source>
</evidence>
<dbReference type="SUPFAM" id="SSF117143">
    <property type="entry name" value="Flagellar hook protein flgE"/>
    <property type="match status" value="1"/>
</dbReference>
<comment type="similarity">
    <text evidence="2 6">Belongs to the flagella basal body rod proteins family.</text>
</comment>
<dbReference type="InterPro" id="IPR010930">
    <property type="entry name" value="Flg_bb/hook_C_dom"/>
</dbReference>
<dbReference type="PANTHER" id="PTHR30435">
    <property type="entry name" value="FLAGELLAR PROTEIN"/>
    <property type="match status" value="1"/>
</dbReference>
<evidence type="ECO:0000256" key="2">
    <source>
        <dbReference type="ARBA" id="ARBA00009677"/>
    </source>
</evidence>
<dbReference type="InterPro" id="IPR053967">
    <property type="entry name" value="LlgE_F_G-like_D1"/>
</dbReference>
<feature type="domain" description="Flagellar basal-body/hook protein C-terminal" evidence="8">
    <location>
        <begin position="203"/>
        <end position="246"/>
    </location>
</feature>
<evidence type="ECO:0000259" key="9">
    <source>
        <dbReference type="Pfam" id="PF22692"/>
    </source>
</evidence>
<dbReference type="GO" id="GO:0030694">
    <property type="term" value="C:bacterial-type flagellum basal body, rod"/>
    <property type="evidence" value="ECO:0007669"/>
    <property type="project" value="UniProtKB-UniRule"/>
</dbReference>
<dbReference type="InterPro" id="IPR037925">
    <property type="entry name" value="FlgE/F/G-like"/>
</dbReference>
<keyword evidence="3 6" id="KW-0975">Bacterial flagellum</keyword>
<dbReference type="OrthoDB" id="9804559at2"/>
<keyword evidence="11" id="KW-1185">Reference proteome</keyword>
<proteinExistence type="inferred from homology"/>
<feature type="domain" description="Flagellar basal body rod protein N-terminal" evidence="7">
    <location>
        <begin position="5"/>
        <end position="35"/>
    </location>
</feature>
<dbReference type="Proteomes" id="UP000538566">
    <property type="component" value="Unassembled WGS sequence"/>
</dbReference>
<sequence>MDRLIYTAYSGMTGSTVRQRVIASNMANAQTIGFRAEMLTATPMTLKGPSLEARAMTDGEVRGSSMAQGTLISTGKPLDVALTGDTMLSLQAEDGSEVYSRRGDLAVSAGGVLENGDARPVIGENGPITVPLGSKVTISPDGGVSVANPEAPDQPPQLVGRIKIASTTGSKIEKGLDGLFRVAGQDGQPGILPQDEEAKLMVGSLEQSNVDPTRILVEMVEAQRLFDMRTKVVSQAKEVDESSASLMRIS</sequence>
<dbReference type="AlphaFoldDB" id="A0A7W7A8I1"/>
<dbReference type="NCBIfam" id="TIGR03506">
    <property type="entry name" value="FlgEFG_subfam"/>
    <property type="match status" value="1"/>
</dbReference>